<dbReference type="AlphaFoldDB" id="A0A4Z0F9G5"/>
<dbReference type="GO" id="GO:0004470">
    <property type="term" value="F:malic enzyme activity"/>
    <property type="evidence" value="ECO:0007669"/>
    <property type="project" value="InterPro"/>
</dbReference>
<evidence type="ECO:0000313" key="8">
    <source>
        <dbReference type="EMBL" id="TFZ82216.1"/>
    </source>
</evidence>
<feature type="domain" description="ACT" evidence="7">
    <location>
        <begin position="6"/>
        <end position="79"/>
    </location>
</feature>
<dbReference type="PROSITE" id="PS00331">
    <property type="entry name" value="MALIC_ENZYMES"/>
    <property type="match status" value="1"/>
</dbReference>
<accession>A0A4Z0F9G5</accession>
<dbReference type="EMBL" id="SRIO01000011">
    <property type="protein sequence ID" value="TFZ82216.1"/>
    <property type="molecule type" value="Genomic_DNA"/>
</dbReference>
<comment type="pathway">
    <text evidence="6">Amino-acid biosynthesis.</text>
</comment>
<evidence type="ECO:0000256" key="5">
    <source>
        <dbReference type="ARBA" id="ARBA00023027"/>
    </source>
</evidence>
<evidence type="ECO:0000256" key="2">
    <source>
        <dbReference type="ARBA" id="ARBA00001946"/>
    </source>
</evidence>
<dbReference type="SMART" id="SM01274">
    <property type="entry name" value="malic"/>
    <property type="match status" value="1"/>
</dbReference>
<dbReference type="InterPro" id="IPR015884">
    <property type="entry name" value="Malic_enzyme_CS"/>
</dbReference>
<dbReference type="SUPFAM" id="SSF55021">
    <property type="entry name" value="ACT-like"/>
    <property type="match status" value="1"/>
</dbReference>
<dbReference type="Gene3D" id="3.40.50.10380">
    <property type="entry name" value="Malic enzyme, N-terminal domain"/>
    <property type="match status" value="1"/>
</dbReference>
<dbReference type="Pfam" id="PF00390">
    <property type="entry name" value="malic"/>
    <property type="match status" value="1"/>
</dbReference>
<dbReference type="Pfam" id="PF02826">
    <property type="entry name" value="2-Hacid_dh_C"/>
    <property type="match status" value="1"/>
</dbReference>
<dbReference type="Proteomes" id="UP000297890">
    <property type="component" value="Unassembled WGS sequence"/>
</dbReference>
<dbReference type="InterPro" id="IPR002912">
    <property type="entry name" value="ACT_dom"/>
</dbReference>
<reference evidence="8 9" key="1">
    <citation type="journal article" date="2019" name="ISME J.">
        <title>Candidatus Macondimonas diazotrophica, a novel gammaproteobacterial genus dominating crude-oil-contaminated coastal sediments.</title>
        <authorList>
            <person name="Karthikeyan S."/>
            <person name="Konstantinidis K."/>
        </authorList>
    </citation>
    <scope>NUCLEOTIDE SEQUENCE [LARGE SCALE GENOMIC DNA]</scope>
    <source>
        <strain evidence="8 9">KTK01</strain>
    </source>
</reference>
<keyword evidence="5" id="KW-0520">NAD</keyword>
<dbReference type="InterPro" id="IPR045865">
    <property type="entry name" value="ACT-like_dom_sf"/>
</dbReference>
<dbReference type="PANTHER" id="PTHR43237">
    <property type="entry name" value="NADP-DEPENDENT MALIC ENZYME"/>
    <property type="match status" value="1"/>
</dbReference>
<evidence type="ECO:0000256" key="3">
    <source>
        <dbReference type="ARBA" id="ARBA00022723"/>
    </source>
</evidence>
<evidence type="ECO:0000313" key="9">
    <source>
        <dbReference type="Proteomes" id="UP000297890"/>
    </source>
</evidence>
<dbReference type="InterPro" id="IPR037062">
    <property type="entry name" value="Malic_N_dom_sf"/>
</dbReference>
<dbReference type="GO" id="GO:0051287">
    <property type="term" value="F:NAD binding"/>
    <property type="evidence" value="ECO:0007669"/>
    <property type="project" value="InterPro"/>
</dbReference>
<sequence length="441" mass="46972">MKIPEILIIESAHKPGSLGKILTVIGEAGIVVEHLNALRRDQDQTIWEITLEMDPETDHGVIDKLNELPNAKIIGRSDRIMDRHRDGKIRMTSRLPLSSIQQLRDIYTPGVARVSLAIQKDPTLQWEYTALRHTVAIVTNGTAVLGLGDVGVAAALPVMEGKSALFAKLIGISGIPILIDEKDPDRLIDTICAIAPSFGAIQLEDIAAPLCFEVEEGLKARLDRPVMHDDQHGTAVVTLAALINAAARVDVDLRDSVVGQIGLGAAGIGIARLLRSYGVKRVLGTDLRDYAVERLERSGGEGRSLEALMAEADIVVATTGVPGLIKPEFVRPGQIILALSNPDPEISPRKALQHGAIFAADGGSVNNALGFPGLFRGALDACATRFTDEMLFAAAHTLASLAPADALVPYVLDPEVHAKVAEAVREAALGPASRGTMHLSI</sequence>
<dbReference type="GO" id="GO:0016616">
    <property type="term" value="F:oxidoreductase activity, acting on the CH-OH group of donors, NAD or NADP as acceptor"/>
    <property type="evidence" value="ECO:0007669"/>
    <property type="project" value="InterPro"/>
</dbReference>
<dbReference type="Pfam" id="PF03949">
    <property type="entry name" value="Malic_M"/>
    <property type="match status" value="1"/>
</dbReference>
<dbReference type="GO" id="GO:0046872">
    <property type="term" value="F:metal ion binding"/>
    <property type="evidence" value="ECO:0007669"/>
    <property type="project" value="UniProtKB-KW"/>
</dbReference>
<dbReference type="InterPro" id="IPR036291">
    <property type="entry name" value="NAD(P)-bd_dom_sf"/>
</dbReference>
<dbReference type="SMART" id="SM00919">
    <property type="entry name" value="Malic_M"/>
    <property type="match status" value="1"/>
</dbReference>
<dbReference type="Gene3D" id="3.40.50.720">
    <property type="entry name" value="NAD(P)-binding Rossmann-like Domain"/>
    <property type="match status" value="1"/>
</dbReference>
<comment type="cofactor">
    <cofactor evidence="2">
        <name>Mg(2+)</name>
        <dbReference type="ChEBI" id="CHEBI:18420"/>
    </cofactor>
</comment>
<dbReference type="SUPFAM" id="SSF51735">
    <property type="entry name" value="NAD(P)-binding Rossmann-fold domains"/>
    <property type="match status" value="1"/>
</dbReference>
<dbReference type="InterPro" id="IPR012301">
    <property type="entry name" value="Malic_N_dom"/>
</dbReference>
<dbReference type="Gene3D" id="3.30.70.260">
    <property type="match status" value="1"/>
</dbReference>
<dbReference type="InterPro" id="IPR046346">
    <property type="entry name" value="Aminoacid_DH-like_N_sf"/>
</dbReference>
<comment type="cofactor">
    <cofactor evidence="1">
        <name>Mn(2+)</name>
        <dbReference type="ChEBI" id="CHEBI:29035"/>
    </cofactor>
</comment>
<proteinExistence type="predicted"/>
<protein>
    <submittedName>
        <fullName evidence="8">NADP-dependent malic enzyme</fullName>
    </submittedName>
</protein>
<organism evidence="8 9">
    <name type="scientific">Candidatus Macondimonas diazotrophica</name>
    <dbReference type="NCBI Taxonomy" id="2305248"/>
    <lineage>
        <taxon>Bacteria</taxon>
        <taxon>Pseudomonadati</taxon>
        <taxon>Pseudomonadota</taxon>
        <taxon>Gammaproteobacteria</taxon>
        <taxon>Chromatiales</taxon>
        <taxon>Ectothiorhodospiraceae</taxon>
        <taxon>Candidatus Macondimonas</taxon>
    </lineage>
</organism>
<dbReference type="PANTHER" id="PTHR43237:SF4">
    <property type="entry name" value="NADP-DEPENDENT MALIC ENZYME"/>
    <property type="match status" value="1"/>
</dbReference>
<name>A0A4Z0F9G5_9GAMM</name>
<keyword evidence="3" id="KW-0479">Metal-binding</keyword>
<dbReference type="OrthoDB" id="9805787at2"/>
<dbReference type="PROSITE" id="PS51671">
    <property type="entry name" value="ACT"/>
    <property type="match status" value="1"/>
</dbReference>
<comment type="caution">
    <text evidence="8">The sequence shown here is derived from an EMBL/GenBank/DDBJ whole genome shotgun (WGS) entry which is preliminary data.</text>
</comment>
<dbReference type="Pfam" id="PF01842">
    <property type="entry name" value="ACT"/>
    <property type="match status" value="1"/>
</dbReference>
<evidence type="ECO:0000256" key="6">
    <source>
        <dbReference type="ARBA" id="ARBA00029440"/>
    </source>
</evidence>
<dbReference type="RefSeq" id="WP_135282144.1">
    <property type="nucleotide sequence ID" value="NZ_SRIO01000011.1"/>
</dbReference>
<evidence type="ECO:0000259" key="7">
    <source>
        <dbReference type="PROSITE" id="PS51671"/>
    </source>
</evidence>
<dbReference type="InterPro" id="IPR051674">
    <property type="entry name" value="Malate_Decarboxylase"/>
</dbReference>
<dbReference type="SUPFAM" id="SSF53223">
    <property type="entry name" value="Aminoacid dehydrogenase-like, N-terminal domain"/>
    <property type="match status" value="1"/>
</dbReference>
<dbReference type="InterPro" id="IPR012302">
    <property type="entry name" value="Malic_NAD-bd"/>
</dbReference>
<dbReference type="InterPro" id="IPR006140">
    <property type="entry name" value="D-isomer_DH_NAD-bd"/>
</dbReference>
<keyword evidence="4" id="KW-0560">Oxidoreductase</keyword>
<evidence type="ECO:0000256" key="1">
    <source>
        <dbReference type="ARBA" id="ARBA00001936"/>
    </source>
</evidence>
<keyword evidence="9" id="KW-1185">Reference proteome</keyword>
<gene>
    <name evidence="8" type="ORF">E4680_09390</name>
</gene>
<evidence type="ECO:0000256" key="4">
    <source>
        <dbReference type="ARBA" id="ARBA00023002"/>
    </source>
</evidence>